<protein>
    <recommendedName>
        <fullName evidence="3">F-box domain-containing protein</fullName>
    </recommendedName>
</protein>
<dbReference type="AlphaFoldDB" id="A0A370TQV7"/>
<dbReference type="EMBL" id="NPIC01000003">
    <property type="protein sequence ID" value="RDL37892.1"/>
    <property type="molecule type" value="Genomic_DNA"/>
</dbReference>
<evidence type="ECO:0000313" key="2">
    <source>
        <dbReference type="Proteomes" id="UP000254866"/>
    </source>
</evidence>
<dbReference type="OrthoDB" id="3507865at2759"/>
<dbReference type="SUPFAM" id="SSF81383">
    <property type="entry name" value="F-box domain"/>
    <property type="match status" value="1"/>
</dbReference>
<dbReference type="GeneID" id="43598174"/>
<dbReference type="Proteomes" id="UP000254866">
    <property type="component" value="Unassembled WGS sequence"/>
</dbReference>
<comment type="caution">
    <text evidence="1">The sequence shown here is derived from an EMBL/GenBank/DDBJ whole genome shotgun (WGS) entry which is preliminary data.</text>
</comment>
<accession>A0A370TQV7</accession>
<evidence type="ECO:0008006" key="3">
    <source>
        <dbReference type="Google" id="ProtNLM"/>
    </source>
</evidence>
<reference evidence="1 2" key="1">
    <citation type="journal article" date="2018" name="IMA Fungus">
        <title>IMA Genome-F 9: Draft genome sequence of Annulohypoxylon stygium, Aspergillus mulundensis, Berkeleyomyces basicola (syn. Thielaviopsis basicola), Ceratocystis smalleyi, two Cercospora beticola strains, Coleophoma cylindrospora, Fusarium fracticaudum, Phialophora cf. hyalina, and Morchella septimelata.</title>
        <authorList>
            <person name="Wingfield B.D."/>
            <person name="Bills G.F."/>
            <person name="Dong Y."/>
            <person name="Huang W."/>
            <person name="Nel W.J."/>
            <person name="Swalarsk-Parry B.S."/>
            <person name="Vaghefi N."/>
            <person name="Wilken P.M."/>
            <person name="An Z."/>
            <person name="de Beer Z.W."/>
            <person name="De Vos L."/>
            <person name="Chen L."/>
            <person name="Duong T.A."/>
            <person name="Gao Y."/>
            <person name="Hammerbacher A."/>
            <person name="Kikkert J.R."/>
            <person name="Li Y."/>
            <person name="Li H."/>
            <person name="Li K."/>
            <person name="Li Q."/>
            <person name="Liu X."/>
            <person name="Ma X."/>
            <person name="Naidoo K."/>
            <person name="Pethybridge S.J."/>
            <person name="Sun J."/>
            <person name="Steenkamp E.T."/>
            <person name="van der Nest M.A."/>
            <person name="van Wyk S."/>
            <person name="Wingfield M.J."/>
            <person name="Xiong C."/>
            <person name="Yue Q."/>
            <person name="Zhang X."/>
        </authorList>
    </citation>
    <scope>NUCLEOTIDE SEQUENCE [LARGE SCALE GENOMIC DNA]</scope>
    <source>
        <strain evidence="1 2">BP 5553</strain>
    </source>
</reference>
<name>A0A370TQV7_9HELO</name>
<evidence type="ECO:0000313" key="1">
    <source>
        <dbReference type="EMBL" id="RDL37892.1"/>
    </source>
</evidence>
<dbReference type="RefSeq" id="XP_031870548.1">
    <property type="nucleotide sequence ID" value="XM_032013948.1"/>
</dbReference>
<dbReference type="InterPro" id="IPR036047">
    <property type="entry name" value="F-box-like_dom_sf"/>
</dbReference>
<gene>
    <name evidence="1" type="ORF">BP5553_05325</name>
</gene>
<proteinExistence type="predicted"/>
<organism evidence="1 2">
    <name type="scientific">Venustampulla echinocandica</name>
    <dbReference type="NCBI Taxonomy" id="2656787"/>
    <lineage>
        <taxon>Eukaryota</taxon>
        <taxon>Fungi</taxon>
        <taxon>Dikarya</taxon>
        <taxon>Ascomycota</taxon>
        <taxon>Pezizomycotina</taxon>
        <taxon>Leotiomycetes</taxon>
        <taxon>Helotiales</taxon>
        <taxon>Pleuroascaceae</taxon>
        <taxon>Venustampulla</taxon>
    </lineage>
</organism>
<sequence length="283" mass="33031">MAILGEPKREQGVALTQGRVAAGSTTTSSCKFDSENGSSSSYQDQQFQAGWILLFSSLPTEVHIQLMEHLDPVSQMCLGLTSNYFHRVFHTVYNRGPSLAYNIKRYPFSLRMQASICGAHVLNWIWEDWFLRDNNDILWHRSLGELLFDEKTLWGNLRCCGECRIYKPETGYERFAAEEDFFGVFEKEINALEREDVEWYLGQCRRCRAKMLLTTFGKRKVVFEEVNSWEEKRSLGLRRSEEFQEDSIEEKKYRELSGKTTEQYHAARYDYESWEDVLAGLGL</sequence>
<keyword evidence="2" id="KW-1185">Reference proteome</keyword>